<sequence length="245" mass="27561">MATLFPIEEGSSCMLSMQSGSITCFRDLVFTDRVLKKGEVRDAVIDHAVHAFDVLDYLLMVNCRCSSLQKVQNELLVVYSTQLLEKEHSGCRALLRDGKVEDLSRMYRLFHEIPNGLEHIANKFKQHVTAEVTALVQQAEDEANNKVLVRFRKVNELRNKLVHGAVKEAFEGGELLASLFDHMLRKGVVEKSSDEATESTLDKSLVTADPMEKGVTIVTDVEFPDWLILDTIQKTHDPNSRGNTT</sequence>
<dbReference type="InterPro" id="IPR001373">
    <property type="entry name" value="Cullin_N"/>
</dbReference>
<evidence type="ECO:0000256" key="1">
    <source>
        <dbReference type="ARBA" id="ARBA00006019"/>
    </source>
</evidence>
<keyword evidence="4" id="KW-1185">Reference proteome</keyword>
<name>A0A834HGK5_RHOSS</name>
<gene>
    <name evidence="3" type="ORF">RHSIM_Rhsim01G0282200</name>
</gene>
<dbReference type="Gene3D" id="1.20.1310.10">
    <property type="entry name" value="Cullin Repeats"/>
    <property type="match status" value="1"/>
</dbReference>
<proteinExistence type="inferred from homology"/>
<dbReference type="OrthoDB" id="27073at2759"/>
<dbReference type="GO" id="GO:0006511">
    <property type="term" value="P:ubiquitin-dependent protein catabolic process"/>
    <property type="evidence" value="ECO:0007669"/>
    <property type="project" value="InterPro"/>
</dbReference>
<reference evidence="3" key="1">
    <citation type="submission" date="2019-11" db="EMBL/GenBank/DDBJ databases">
        <authorList>
            <person name="Liu Y."/>
            <person name="Hou J."/>
            <person name="Li T.-Q."/>
            <person name="Guan C.-H."/>
            <person name="Wu X."/>
            <person name="Wu H.-Z."/>
            <person name="Ling F."/>
            <person name="Zhang R."/>
            <person name="Shi X.-G."/>
            <person name="Ren J.-P."/>
            <person name="Chen E.-F."/>
            <person name="Sun J.-M."/>
        </authorList>
    </citation>
    <scope>NUCLEOTIDE SEQUENCE</scope>
    <source>
        <strain evidence="3">Adult_tree_wgs_1</strain>
        <tissue evidence="3">Leaves</tissue>
    </source>
</reference>
<comment type="similarity">
    <text evidence="1">Belongs to the cullin family.</text>
</comment>
<dbReference type="Proteomes" id="UP000626092">
    <property type="component" value="Unassembled WGS sequence"/>
</dbReference>
<dbReference type="SUPFAM" id="SSF74788">
    <property type="entry name" value="Cullin repeat-like"/>
    <property type="match status" value="1"/>
</dbReference>
<feature type="domain" description="Cullin N-terminal" evidence="2">
    <location>
        <begin position="68"/>
        <end position="205"/>
    </location>
</feature>
<comment type="caution">
    <text evidence="3">The sequence shown here is derived from an EMBL/GenBank/DDBJ whole genome shotgun (WGS) entry which is preliminary data.</text>
</comment>
<dbReference type="AlphaFoldDB" id="A0A834HGK5"/>
<evidence type="ECO:0000313" key="4">
    <source>
        <dbReference type="Proteomes" id="UP000626092"/>
    </source>
</evidence>
<evidence type="ECO:0000259" key="2">
    <source>
        <dbReference type="Pfam" id="PF00888"/>
    </source>
</evidence>
<dbReference type="Pfam" id="PF00888">
    <property type="entry name" value="Cullin"/>
    <property type="match status" value="1"/>
</dbReference>
<dbReference type="GO" id="GO:0031625">
    <property type="term" value="F:ubiquitin protein ligase binding"/>
    <property type="evidence" value="ECO:0007669"/>
    <property type="project" value="InterPro"/>
</dbReference>
<dbReference type="EMBL" id="WJXA01000001">
    <property type="protein sequence ID" value="KAF7153383.1"/>
    <property type="molecule type" value="Genomic_DNA"/>
</dbReference>
<dbReference type="InterPro" id="IPR045093">
    <property type="entry name" value="Cullin"/>
</dbReference>
<evidence type="ECO:0000313" key="3">
    <source>
        <dbReference type="EMBL" id="KAF7153383.1"/>
    </source>
</evidence>
<organism evidence="3 4">
    <name type="scientific">Rhododendron simsii</name>
    <name type="common">Sims's rhododendron</name>
    <dbReference type="NCBI Taxonomy" id="118357"/>
    <lineage>
        <taxon>Eukaryota</taxon>
        <taxon>Viridiplantae</taxon>
        <taxon>Streptophyta</taxon>
        <taxon>Embryophyta</taxon>
        <taxon>Tracheophyta</taxon>
        <taxon>Spermatophyta</taxon>
        <taxon>Magnoliopsida</taxon>
        <taxon>eudicotyledons</taxon>
        <taxon>Gunneridae</taxon>
        <taxon>Pentapetalae</taxon>
        <taxon>asterids</taxon>
        <taxon>Ericales</taxon>
        <taxon>Ericaceae</taxon>
        <taxon>Ericoideae</taxon>
        <taxon>Rhodoreae</taxon>
        <taxon>Rhododendron</taxon>
    </lineage>
</organism>
<accession>A0A834HGK5</accession>
<dbReference type="InterPro" id="IPR016159">
    <property type="entry name" value="Cullin_repeat-like_dom_sf"/>
</dbReference>
<dbReference type="PANTHER" id="PTHR11932">
    <property type="entry name" value="CULLIN"/>
    <property type="match status" value="1"/>
</dbReference>
<protein>
    <recommendedName>
        <fullName evidence="2">Cullin N-terminal domain-containing protein</fullName>
    </recommendedName>
</protein>